<dbReference type="PANTHER" id="PTHR11208:SF98">
    <property type="entry name" value="RNA-BINDING KH DOMAIN-CONTAINING PROTEIN"/>
    <property type="match status" value="1"/>
</dbReference>
<dbReference type="InterPro" id="IPR045071">
    <property type="entry name" value="BBP-like"/>
</dbReference>
<gene>
    <name evidence="2" type="ORF">Cgig2_016911</name>
</gene>
<feature type="compositionally biased region" description="Polar residues" evidence="1">
    <location>
        <begin position="640"/>
        <end position="649"/>
    </location>
</feature>
<evidence type="ECO:0000256" key="1">
    <source>
        <dbReference type="SAM" id="MobiDB-lite"/>
    </source>
</evidence>
<sequence>MSANVEQEAVGDIHHVQNAAVTSSSMASSNSTKISMFKGKAGFVIPKNKFSGSLVPLFRGGKKSESSDSATEENSKQSQRKTKWGPDLTQDISVRRGRALAYQTRVDQITQQLKLGSLNGDVQNSELFGDVQDRGPTSDIDYEKLKTLELERREAIGEILKLNPSYKAPSDYQPVTREATVPIPVKEHPGFNFIALVYGPDGDTHKRLEKVEITASDSSEVLSCCDKLYVRIEADTYEKVDAAAALLELLLSSVPGKSAASTAPASVSGDNMQVLSEGQDLATISAVSAPTASQEPVQAIMGPISTSSQGPFQQFQGSWFSTAQSNMPSGVGPVPSSMAFPFSPSPTQAVFPPRPAPPYGFGSSPQNIPVGPPRPAQFMQGPMMSPANSFGQAGPPRNLSAAVSPSPSPGPLMGRQSIAAHSPGVPGPQLGDRPLNPPVNSPGWAMPPAGALQSIAPGSLVAPLSSSQGSVVSQSAAVSLNPPSVPSGPPHSQSFPSQGGLTSATSFVPSQIHSSSAMPMPLQSFTPQAPLFNPPNTLLRPGQVPAPPPASRPQSGMSNPAVGPLNTPSFTPLKPMGVPSPTPRPPLPSSNDFTFLPQRPQGPPQSVSGPSVHFGSQRPPGPPQAQLPPPPQAPSFRPALQSTMPQHAGQNFPRPQMGPHSGQFGPPSPNTQMGPRNLGPLLQMPNAAGPFPPRLGHSPQYQQSYPAPPLSQPGVPFITNQHSNSTSRTQVYDPFSPTSVASAQGSNASAARKQESDPEYEDLMASVGVK</sequence>
<accession>A0A9Q1K5J6</accession>
<proteinExistence type="predicted"/>
<comment type="caution">
    <text evidence="2">The sequence shown here is derived from an EMBL/GenBank/DDBJ whole genome shotgun (WGS) entry which is preliminary data.</text>
</comment>
<feature type="region of interest" description="Disordered" evidence="1">
    <location>
        <begin position="475"/>
        <end position="770"/>
    </location>
</feature>
<protein>
    <submittedName>
        <fullName evidence="2">Uncharacterized protein</fullName>
    </submittedName>
</protein>
<dbReference type="PANTHER" id="PTHR11208">
    <property type="entry name" value="RNA-BINDING PROTEIN RELATED"/>
    <property type="match status" value="1"/>
</dbReference>
<dbReference type="InterPro" id="IPR036612">
    <property type="entry name" value="KH_dom_type_1_sf"/>
</dbReference>
<keyword evidence="3" id="KW-1185">Reference proteome</keyword>
<feature type="compositionally biased region" description="Pro residues" evidence="1">
    <location>
        <begin position="619"/>
        <end position="633"/>
    </location>
</feature>
<feature type="region of interest" description="Disordered" evidence="1">
    <location>
        <begin position="58"/>
        <end position="89"/>
    </location>
</feature>
<organism evidence="2 3">
    <name type="scientific">Carnegiea gigantea</name>
    <dbReference type="NCBI Taxonomy" id="171969"/>
    <lineage>
        <taxon>Eukaryota</taxon>
        <taxon>Viridiplantae</taxon>
        <taxon>Streptophyta</taxon>
        <taxon>Embryophyta</taxon>
        <taxon>Tracheophyta</taxon>
        <taxon>Spermatophyta</taxon>
        <taxon>Magnoliopsida</taxon>
        <taxon>eudicotyledons</taxon>
        <taxon>Gunneridae</taxon>
        <taxon>Pentapetalae</taxon>
        <taxon>Caryophyllales</taxon>
        <taxon>Cactineae</taxon>
        <taxon>Cactaceae</taxon>
        <taxon>Cactoideae</taxon>
        <taxon>Echinocereeae</taxon>
        <taxon>Carnegiea</taxon>
    </lineage>
</organism>
<name>A0A9Q1K5J6_9CARY</name>
<evidence type="ECO:0000313" key="2">
    <source>
        <dbReference type="EMBL" id="KAJ8437168.1"/>
    </source>
</evidence>
<dbReference type="AlphaFoldDB" id="A0A9Q1K5J6"/>
<reference evidence="2" key="1">
    <citation type="submission" date="2022-04" db="EMBL/GenBank/DDBJ databases">
        <title>Carnegiea gigantea Genome sequencing and assembly v2.</title>
        <authorList>
            <person name="Copetti D."/>
            <person name="Sanderson M.J."/>
            <person name="Burquez A."/>
            <person name="Wojciechowski M.F."/>
        </authorList>
    </citation>
    <scope>NUCLEOTIDE SEQUENCE</scope>
    <source>
        <strain evidence="2">SGP5-SGP5p</strain>
        <tissue evidence="2">Aerial part</tissue>
    </source>
</reference>
<feature type="compositionally biased region" description="Polar residues" evidence="1">
    <location>
        <begin position="718"/>
        <end position="749"/>
    </location>
</feature>
<feature type="compositionally biased region" description="Polar residues" evidence="1">
    <location>
        <begin position="490"/>
        <end position="527"/>
    </location>
</feature>
<evidence type="ECO:0000313" key="3">
    <source>
        <dbReference type="Proteomes" id="UP001153076"/>
    </source>
</evidence>
<dbReference type="SUPFAM" id="SSF54791">
    <property type="entry name" value="Eukaryotic type KH-domain (KH-domain type I)"/>
    <property type="match status" value="1"/>
</dbReference>
<feature type="compositionally biased region" description="Pro residues" evidence="1">
    <location>
        <begin position="578"/>
        <end position="588"/>
    </location>
</feature>
<dbReference type="GO" id="GO:0048024">
    <property type="term" value="P:regulation of mRNA splicing, via spliceosome"/>
    <property type="evidence" value="ECO:0007669"/>
    <property type="project" value="TreeGrafter"/>
</dbReference>
<dbReference type="GO" id="GO:0005634">
    <property type="term" value="C:nucleus"/>
    <property type="evidence" value="ECO:0007669"/>
    <property type="project" value="TreeGrafter"/>
</dbReference>
<dbReference type="Gene3D" id="3.30.1370.10">
    <property type="entry name" value="K Homology domain, type 1"/>
    <property type="match status" value="1"/>
</dbReference>
<dbReference type="OrthoDB" id="6777263at2759"/>
<feature type="region of interest" description="Disordered" evidence="1">
    <location>
        <begin position="372"/>
        <end position="446"/>
    </location>
</feature>
<dbReference type="Proteomes" id="UP001153076">
    <property type="component" value="Unassembled WGS sequence"/>
</dbReference>
<dbReference type="EMBL" id="JAKOGI010000316">
    <property type="protein sequence ID" value="KAJ8437168.1"/>
    <property type="molecule type" value="Genomic_DNA"/>
</dbReference>
<dbReference type="GO" id="GO:0003729">
    <property type="term" value="F:mRNA binding"/>
    <property type="evidence" value="ECO:0007669"/>
    <property type="project" value="TreeGrafter"/>
</dbReference>